<dbReference type="GO" id="GO:0000150">
    <property type="term" value="F:DNA strand exchange activity"/>
    <property type="evidence" value="ECO:0007669"/>
    <property type="project" value="InterPro"/>
</dbReference>
<dbReference type="GO" id="GO:0003677">
    <property type="term" value="F:DNA binding"/>
    <property type="evidence" value="ECO:0007669"/>
    <property type="project" value="InterPro"/>
</dbReference>
<sequence length="123" mass="13686">MSKNLAYIRVSHNKQDVKNQRYEILEASRLKDLKIDEAMQRLEEGDALIVTELSRLGRNTAEIIALVNELLKRGIRLIAFNTQGPTVTIFASILAQPSASRAELVLPVFAKKGCNVLPKQLSA</sequence>
<dbReference type="RefSeq" id="WP_245994444.1">
    <property type="nucleotide sequence ID" value="NZ_BIFR01000002.1"/>
</dbReference>
<dbReference type="AlphaFoldDB" id="A0A402A892"/>
<accession>A0A402A892</accession>
<dbReference type="InterPro" id="IPR036162">
    <property type="entry name" value="Resolvase-like_N_sf"/>
</dbReference>
<protein>
    <recommendedName>
        <fullName evidence="1">Resolvase/invertase-type recombinase catalytic domain-containing protein</fullName>
    </recommendedName>
</protein>
<dbReference type="Pfam" id="PF00239">
    <property type="entry name" value="Resolvase"/>
    <property type="match status" value="1"/>
</dbReference>
<evidence type="ECO:0000313" key="2">
    <source>
        <dbReference type="EMBL" id="GCE15363.1"/>
    </source>
</evidence>
<proteinExistence type="predicted"/>
<dbReference type="CDD" id="cd03768">
    <property type="entry name" value="SR_ResInv"/>
    <property type="match status" value="1"/>
</dbReference>
<dbReference type="EMBL" id="BIFR01000002">
    <property type="protein sequence ID" value="GCE15363.1"/>
    <property type="molecule type" value="Genomic_DNA"/>
</dbReference>
<reference evidence="3" key="1">
    <citation type="submission" date="2018-12" db="EMBL/GenBank/DDBJ databases">
        <title>Tengunoibacter tsumagoiensis gen. nov., sp. nov., Dictyobacter kobayashii sp. nov., D. alpinus sp. nov., and D. joshuensis sp. nov. and description of Dictyobacteraceae fam. nov. within the order Ktedonobacterales isolated from Tengu-no-mugimeshi.</title>
        <authorList>
            <person name="Wang C.M."/>
            <person name="Zheng Y."/>
            <person name="Sakai Y."/>
            <person name="Toyoda A."/>
            <person name="Minakuchi Y."/>
            <person name="Abe K."/>
            <person name="Yokota A."/>
            <person name="Yabe S."/>
        </authorList>
    </citation>
    <scope>NUCLEOTIDE SEQUENCE [LARGE SCALE GENOMIC DNA]</scope>
    <source>
        <strain evidence="3">Uno3</strain>
    </source>
</reference>
<organism evidence="2 3">
    <name type="scientific">Tengunoibacter tsumagoiensis</name>
    <dbReference type="NCBI Taxonomy" id="2014871"/>
    <lineage>
        <taxon>Bacteria</taxon>
        <taxon>Bacillati</taxon>
        <taxon>Chloroflexota</taxon>
        <taxon>Ktedonobacteria</taxon>
        <taxon>Ktedonobacterales</taxon>
        <taxon>Dictyobacteraceae</taxon>
        <taxon>Tengunoibacter</taxon>
    </lineage>
</organism>
<evidence type="ECO:0000259" key="1">
    <source>
        <dbReference type="PROSITE" id="PS51736"/>
    </source>
</evidence>
<evidence type="ECO:0000313" key="3">
    <source>
        <dbReference type="Proteomes" id="UP000287352"/>
    </source>
</evidence>
<dbReference type="Gene3D" id="3.40.50.1390">
    <property type="entry name" value="Resolvase, N-terminal catalytic domain"/>
    <property type="match status" value="1"/>
</dbReference>
<dbReference type="InterPro" id="IPR006119">
    <property type="entry name" value="Resolv_N"/>
</dbReference>
<dbReference type="SMART" id="SM00857">
    <property type="entry name" value="Resolvase"/>
    <property type="match status" value="1"/>
</dbReference>
<dbReference type="Proteomes" id="UP000287352">
    <property type="component" value="Unassembled WGS sequence"/>
</dbReference>
<feature type="domain" description="Resolvase/invertase-type recombinase catalytic" evidence="1">
    <location>
        <begin position="1"/>
        <end position="123"/>
    </location>
</feature>
<comment type="caution">
    <text evidence="2">The sequence shown here is derived from an EMBL/GenBank/DDBJ whole genome shotgun (WGS) entry which is preliminary data.</text>
</comment>
<name>A0A402A892_9CHLR</name>
<keyword evidence="3" id="KW-1185">Reference proteome</keyword>
<dbReference type="PROSITE" id="PS51736">
    <property type="entry name" value="RECOMBINASES_3"/>
    <property type="match status" value="1"/>
</dbReference>
<gene>
    <name evidence="2" type="ORF">KTT_52220</name>
</gene>
<dbReference type="SUPFAM" id="SSF53041">
    <property type="entry name" value="Resolvase-like"/>
    <property type="match status" value="1"/>
</dbReference>